<dbReference type="InterPro" id="IPR037138">
    <property type="entry name" value="His_deacetylse_dom_sf"/>
</dbReference>
<evidence type="ECO:0000313" key="8">
    <source>
        <dbReference type="Proteomes" id="UP001596116"/>
    </source>
</evidence>
<dbReference type="Proteomes" id="UP001596116">
    <property type="component" value="Unassembled WGS sequence"/>
</dbReference>
<evidence type="ECO:0000256" key="1">
    <source>
        <dbReference type="ARBA" id="ARBA00001947"/>
    </source>
</evidence>
<dbReference type="SUPFAM" id="SSF52768">
    <property type="entry name" value="Arginase/deacetylase"/>
    <property type="match status" value="1"/>
</dbReference>
<evidence type="ECO:0000313" key="7">
    <source>
        <dbReference type="EMBL" id="MFC6036353.1"/>
    </source>
</evidence>
<dbReference type="InterPro" id="IPR023696">
    <property type="entry name" value="Ureohydrolase_dom_sf"/>
</dbReference>
<evidence type="ECO:0000256" key="4">
    <source>
        <dbReference type="ARBA" id="ARBA00022801"/>
    </source>
</evidence>
<dbReference type="RefSeq" id="WP_379882419.1">
    <property type="nucleotide sequence ID" value="NZ_JBHPON010000002.1"/>
</dbReference>
<keyword evidence="4" id="KW-0378">Hydrolase</keyword>
<dbReference type="InterPro" id="IPR000286">
    <property type="entry name" value="HDACs"/>
</dbReference>
<organism evidence="7 8">
    <name type="scientific">Hyphococcus aureus</name>
    <dbReference type="NCBI Taxonomy" id="2666033"/>
    <lineage>
        <taxon>Bacteria</taxon>
        <taxon>Pseudomonadati</taxon>
        <taxon>Pseudomonadota</taxon>
        <taxon>Alphaproteobacteria</taxon>
        <taxon>Parvularculales</taxon>
        <taxon>Parvularculaceae</taxon>
        <taxon>Hyphococcus</taxon>
    </lineage>
</organism>
<name>A0ABW1L055_9PROT</name>
<keyword evidence="5" id="KW-0862">Zinc</keyword>
<dbReference type="Pfam" id="PF00850">
    <property type="entry name" value="Hist_deacetyl"/>
    <property type="match status" value="1"/>
</dbReference>
<evidence type="ECO:0000256" key="5">
    <source>
        <dbReference type="ARBA" id="ARBA00022833"/>
    </source>
</evidence>
<keyword evidence="8" id="KW-1185">Reference proteome</keyword>
<comment type="caution">
    <text evidence="7">The sequence shown here is derived from an EMBL/GenBank/DDBJ whole genome shotgun (WGS) entry which is preliminary data.</text>
</comment>
<dbReference type="PANTHER" id="PTHR10625:SF17">
    <property type="entry name" value="HISTONE DEACETYLASE 8"/>
    <property type="match status" value="1"/>
</dbReference>
<evidence type="ECO:0000259" key="6">
    <source>
        <dbReference type="Pfam" id="PF00850"/>
    </source>
</evidence>
<sequence length="342" mass="36877">MKAVLAEEEQKRHYPPSYLVNGVMEANPERPERIDMLLQGAKDAGCDIVHPKNFGAELILAAHSERYLKFLERAHERWSRIKGASEAVTPNIHPIHRRGYPDSVVAQAGWHMIDASAPISSDTWESAQWSAWTAAHAAELVLGGENAAYALCRPPGHHAGAETAGGFCYLNNSAIAACALRKAHDRVAILDVDLHHGNGTQDIFYERSDVLTVSIHADPVRFYPFFWGYADETGANEGEGCNLNLPLPRGSNDAAFMEALSTALTKIQSFKPDALVIALGLDAYEGDPIAGLAVTTGGFSRIGEAIGAALNLPTVIVQEGGYPCDELGGNLSSFLGGYESRR</sequence>
<dbReference type="CDD" id="cd10001">
    <property type="entry name" value="HDAC_classII_APAH"/>
    <property type="match status" value="1"/>
</dbReference>
<reference evidence="7 8" key="1">
    <citation type="submission" date="2024-09" db="EMBL/GenBank/DDBJ databases">
        <authorList>
            <person name="Zhang Z.-H."/>
        </authorList>
    </citation>
    <scope>NUCLEOTIDE SEQUENCE [LARGE SCALE GENOMIC DNA]</scope>
    <source>
        <strain evidence="7 8">HHTR114</strain>
    </source>
</reference>
<proteinExistence type="inferred from homology"/>
<feature type="domain" description="Histone deacetylase" evidence="6">
    <location>
        <begin position="28"/>
        <end position="331"/>
    </location>
</feature>
<dbReference type="Gene3D" id="3.40.800.20">
    <property type="entry name" value="Histone deacetylase domain"/>
    <property type="match status" value="1"/>
</dbReference>
<protein>
    <submittedName>
        <fullName evidence="7">Histone deacetylase family protein</fullName>
    </submittedName>
</protein>
<comment type="cofactor">
    <cofactor evidence="1">
        <name>Zn(2+)</name>
        <dbReference type="ChEBI" id="CHEBI:29105"/>
    </cofactor>
</comment>
<gene>
    <name evidence="7" type="ORF">ACFMB1_12430</name>
</gene>
<evidence type="ECO:0000256" key="2">
    <source>
        <dbReference type="ARBA" id="ARBA00005947"/>
    </source>
</evidence>
<comment type="similarity">
    <text evidence="2">Belongs to the histone deacetylase family.</text>
</comment>
<keyword evidence="3" id="KW-0479">Metal-binding</keyword>
<dbReference type="InterPro" id="IPR023801">
    <property type="entry name" value="His_deacetylse_dom"/>
</dbReference>
<accession>A0ABW1L055</accession>
<dbReference type="PANTHER" id="PTHR10625">
    <property type="entry name" value="HISTONE DEACETYLASE HDAC1-RELATED"/>
    <property type="match status" value="1"/>
</dbReference>
<dbReference type="EMBL" id="JBHPON010000002">
    <property type="protein sequence ID" value="MFC6036353.1"/>
    <property type="molecule type" value="Genomic_DNA"/>
</dbReference>
<dbReference type="PRINTS" id="PR01270">
    <property type="entry name" value="HDASUPER"/>
</dbReference>
<evidence type="ECO:0000256" key="3">
    <source>
        <dbReference type="ARBA" id="ARBA00022723"/>
    </source>
</evidence>